<protein>
    <submittedName>
        <fullName evidence="6">Fumarate reductase flavoprotein subunit</fullName>
        <ecNumber evidence="6">1.3.5.4</ecNumber>
    </submittedName>
</protein>
<evidence type="ECO:0000256" key="4">
    <source>
        <dbReference type="ARBA" id="ARBA00023002"/>
    </source>
</evidence>
<dbReference type="InterPro" id="IPR050315">
    <property type="entry name" value="FAD-oxidoreductase_2"/>
</dbReference>
<reference evidence="6 7" key="1">
    <citation type="submission" date="2020-07" db="EMBL/GenBank/DDBJ databases">
        <title>Sequencing the genomes of 1000 actinobacteria strains.</title>
        <authorList>
            <person name="Klenk H.-P."/>
        </authorList>
    </citation>
    <scope>NUCLEOTIDE SEQUENCE [LARGE SCALE GENOMIC DNA]</scope>
    <source>
        <strain evidence="6 7">CXB654</strain>
    </source>
</reference>
<dbReference type="Gene3D" id="3.90.700.10">
    <property type="entry name" value="Succinate dehydrogenase/fumarate reductase flavoprotein, catalytic domain"/>
    <property type="match status" value="1"/>
</dbReference>
<keyword evidence="3" id="KW-0274">FAD</keyword>
<dbReference type="InterPro" id="IPR036188">
    <property type="entry name" value="FAD/NAD-bd_sf"/>
</dbReference>
<keyword evidence="4 6" id="KW-0560">Oxidoreductase</keyword>
<comment type="cofactor">
    <cofactor evidence="1">
        <name>FAD</name>
        <dbReference type="ChEBI" id="CHEBI:57692"/>
    </cofactor>
</comment>
<gene>
    <name evidence="6" type="ORF">HDA32_003277</name>
</gene>
<dbReference type="EC" id="1.3.5.4" evidence="6"/>
<dbReference type="RefSeq" id="WP_179643992.1">
    <property type="nucleotide sequence ID" value="NZ_BAAAYY010000016.1"/>
</dbReference>
<dbReference type="PANTHER" id="PTHR43400:SF10">
    <property type="entry name" value="3-OXOSTEROID 1-DEHYDROGENASE"/>
    <property type="match status" value="1"/>
</dbReference>
<comment type="caution">
    <text evidence="6">The sequence shown here is derived from an EMBL/GenBank/DDBJ whole genome shotgun (WGS) entry which is preliminary data.</text>
</comment>
<organism evidence="6 7">
    <name type="scientific">Spinactinospora alkalitolerans</name>
    <dbReference type="NCBI Taxonomy" id="687207"/>
    <lineage>
        <taxon>Bacteria</taxon>
        <taxon>Bacillati</taxon>
        <taxon>Actinomycetota</taxon>
        <taxon>Actinomycetes</taxon>
        <taxon>Streptosporangiales</taxon>
        <taxon>Nocardiopsidaceae</taxon>
        <taxon>Spinactinospora</taxon>
    </lineage>
</organism>
<dbReference type="SUPFAM" id="SSF51905">
    <property type="entry name" value="FAD/NAD(P)-binding domain"/>
    <property type="match status" value="1"/>
</dbReference>
<dbReference type="InterPro" id="IPR027477">
    <property type="entry name" value="Succ_DH/fumarate_Rdtase_cat_sf"/>
</dbReference>
<dbReference type="SUPFAM" id="SSF56425">
    <property type="entry name" value="Succinate dehydrogenase/fumarate reductase flavoprotein, catalytic domain"/>
    <property type="match status" value="1"/>
</dbReference>
<accession>A0A852TXZ7</accession>
<dbReference type="Proteomes" id="UP000589036">
    <property type="component" value="Unassembled WGS sequence"/>
</dbReference>
<evidence type="ECO:0000259" key="5">
    <source>
        <dbReference type="Pfam" id="PF00890"/>
    </source>
</evidence>
<proteinExistence type="predicted"/>
<dbReference type="Pfam" id="PF00890">
    <property type="entry name" value="FAD_binding_2"/>
    <property type="match status" value="1"/>
</dbReference>
<sequence length="466" mass="47794">MTREQGGAEAPEEGAVDLVVAGAGGGLAGALRAAEAGLDVVVVEADEAFRRGNNTSMSTAMIPGAGTRWQRAAGVDDSAESFLSDVLAKTHGEADLTLATALTGFSAELVTWLADGLGLPMELATDISYPGHSVTRCHTVPSRTGAELLDHLVARTRRHPRVDFLTPARLVEARTGDGRVRAAVAQYPDGTREEIPTRALLLATNGYGADADAVRRLMPEIAGAVYHGGEHSRGDALRIGRALGAATGYLDAYQGHAALARGAGTLVGWATIMHGGVLVNAEGRRFGDETVGYSEYAAMLAAQPGATGWIVFDERVHELCLAFGDFRDTVEQGAVVGADDADGLAARCGLPADRLADTLAEAARHAEGATADAFGRGGWEAPLRPPYRAVRVEPALFHTQGGLAVDGGARVLREDGSPVAGLYASGGAAIGISGHGAGGYLAGNGLLPALGLAVLAADQCRDGVPA</sequence>
<keyword evidence="7" id="KW-1185">Reference proteome</keyword>
<dbReference type="GO" id="GO:0033765">
    <property type="term" value="F:steroid dehydrogenase activity, acting on the CH-CH group of donors"/>
    <property type="evidence" value="ECO:0007669"/>
    <property type="project" value="UniProtKB-ARBA"/>
</dbReference>
<dbReference type="AlphaFoldDB" id="A0A852TXZ7"/>
<dbReference type="Gene3D" id="3.50.50.60">
    <property type="entry name" value="FAD/NAD(P)-binding domain"/>
    <property type="match status" value="1"/>
</dbReference>
<dbReference type="GO" id="GO:0008202">
    <property type="term" value="P:steroid metabolic process"/>
    <property type="evidence" value="ECO:0007669"/>
    <property type="project" value="UniProtKB-ARBA"/>
</dbReference>
<keyword evidence="2" id="KW-0285">Flavoprotein</keyword>
<evidence type="ECO:0000313" key="6">
    <source>
        <dbReference type="EMBL" id="NYE48157.1"/>
    </source>
</evidence>
<evidence type="ECO:0000256" key="3">
    <source>
        <dbReference type="ARBA" id="ARBA00022827"/>
    </source>
</evidence>
<evidence type="ECO:0000313" key="7">
    <source>
        <dbReference type="Proteomes" id="UP000589036"/>
    </source>
</evidence>
<evidence type="ECO:0000256" key="2">
    <source>
        <dbReference type="ARBA" id="ARBA00022630"/>
    </source>
</evidence>
<evidence type="ECO:0000256" key="1">
    <source>
        <dbReference type="ARBA" id="ARBA00001974"/>
    </source>
</evidence>
<feature type="domain" description="FAD-dependent oxidoreductase 2 FAD-binding" evidence="5">
    <location>
        <begin position="17"/>
        <end position="435"/>
    </location>
</feature>
<name>A0A852TXZ7_9ACTN</name>
<dbReference type="PANTHER" id="PTHR43400">
    <property type="entry name" value="FUMARATE REDUCTASE"/>
    <property type="match status" value="1"/>
</dbReference>
<dbReference type="InterPro" id="IPR003953">
    <property type="entry name" value="FAD-dep_OxRdtase_2_FAD-bd"/>
</dbReference>
<dbReference type="EMBL" id="JACCCC010000001">
    <property type="protein sequence ID" value="NYE48157.1"/>
    <property type="molecule type" value="Genomic_DNA"/>
</dbReference>